<keyword evidence="1" id="KW-0175">Coiled coil</keyword>
<dbReference type="InterPro" id="IPR011723">
    <property type="entry name" value="Znf/thioredoxin_put"/>
</dbReference>
<evidence type="ECO:0000259" key="3">
    <source>
        <dbReference type="Pfam" id="PF13719"/>
    </source>
</evidence>
<dbReference type="EMBL" id="JBFTEG010000003">
    <property type="protein sequence ID" value="MEX6501548.1"/>
    <property type="molecule type" value="Genomic_DNA"/>
</dbReference>
<keyword evidence="5" id="KW-1185">Reference proteome</keyword>
<dbReference type="InterPro" id="IPR021834">
    <property type="entry name" value="DUF3426"/>
</dbReference>
<evidence type="ECO:0000256" key="1">
    <source>
        <dbReference type="SAM" id="Coils"/>
    </source>
</evidence>
<name>A0ABV3YUB5_9PSED</name>
<feature type="coiled-coil region" evidence="1">
    <location>
        <begin position="91"/>
        <end position="125"/>
    </location>
</feature>
<evidence type="ECO:0000313" key="4">
    <source>
        <dbReference type="EMBL" id="MEX6501548.1"/>
    </source>
</evidence>
<dbReference type="NCBIfam" id="TIGR02098">
    <property type="entry name" value="MJ0042_CXXC"/>
    <property type="match status" value="1"/>
</dbReference>
<organism evidence="4 5">
    <name type="scientific">Pseudomonas zhanjiangensis</name>
    <dbReference type="NCBI Taxonomy" id="3239015"/>
    <lineage>
        <taxon>Bacteria</taxon>
        <taxon>Pseudomonadati</taxon>
        <taxon>Pseudomonadota</taxon>
        <taxon>Gammaproteobacteria</taxon>
        <taxon>Pseudomonadales</taxon>
        <taxon>Pseudomonadaceae</taxon>
        <taxon>Pseudomonas</taxon>
    </lineage>
</organism>
<comment type="caution">
    <text evidence="4">The sequence shown here is derived from an EMBL/GenBank/DDBJ whole genome shotgun (WGS) entry which is preliminary data.</text>
</comment>
<dbReference type="Pfam" id="PF13719">
    <property type="entry name" value="Zn_ribbon_5"/>
    <property type="match status" value="1"/>
</dbReference>
<sequence>MTESFVTQCPHCRTSFRVNLTQLGAARGAVRCGACLQVFNAAQQLLEQGQALPTAAPSPTPSVQPSSAAPPARPSPPAATKKPAGETLWIHDDLDLDDLDLDEELAKLEEQEQQLSQQFLDLERSAAPSQGFQAPPDNDQEAHDEQWAEALLSEEGAKPELTAERPAVDKIRTAAKPAAAPARREPSLEPNEPELEDDSAAALTDLPLAARRDEVPEDLAGALDELDEQPPTSRAATTKAVRNEPDLRGEHLFDLDDEPLQLDWQRPRKPWGRLIGWSLLSLLAAAALVGQYATYHFDELARQDDYRPWFEQLCPSIGCRLPSKVDISQIKSSNLVVRSHPEFSGALVVDAILYNRAPFAQPFPLLEMRFADINGQLLASRRFKASEYLGGELAGQAEMPPQTPIHVSLDILDPGPEAVNYSLSFHSPE</sequence>
<evidence type="ECO:0000313" key="5">
    <source>
        <dbReference type="Proteomes" id="UP001560296"/>
    </source>
</evidence>
<proteinExistence type="predicted"/>
<feature type="domain" description="Zinc finger/thioredoxin putative" evidence="3">
    <location>
        <begin position="6"/>
        <end position="41"/>
    </location>
</feature>
<dbReference type="Proteomes" id="UP001560296">
    <property type="component" value="Unassembled WGS sequence"/>
</dbReference>
<feature type="region of interest" description="Disordered" evidence="2">
    <location>
        <begin position="153"/>
        <end position="198"/>
    </location>
</feature>
<dbReference type="Pfam" id="PF11906">
    <property type="entry name" value="DUF3426"/>
    <property type="match status" value="1"/>
</dbReference>
<evidence type="ECO:0000256" key="2">
    <source>
        <dbReference type="SAM" id="MobiDB-lite"/>
    </source>
</evidence>
<protein>
    <submittedName>
        <fullName evidence="4">DUF3426 domain-containing protein</fullName>
    </submittedName>
</protein>
<accession>A0ABV3YUB5</accession>
<feature type="region of interest" description="Disordered" evidence="2">
    <location>
        <begin position="51"/>
        <end position="86"/>
    </location>
</feature>
<gene>
    <name evidence="4" type="ORF">AB5S05_05685</name>
</gene>
<dbReference type="RefSeq" id="WP_369286521.1">
    <property type="nucleotide sequence ID" value="NZ_JBFTEG010000003.1"/>
</dbReference>
<reference evidence="4 5" key="1">
    <citation type="submission" date="2024-07" db="EMBL/GenBank/DDBJ databases">
        <authorList>
            <person name="Li M."/>
        </authorList>
    </citation>
    <scope>NUCLEOTIDE SEQUENCE [LARGE SCALE GENOMIC DNA]</scope>
    <source>
        <strain evidence="4 5">25A3E</strain>
    </source>
</reference>
<feature type="region of interest" description="Disordered" evidence="2">
    <location>
        <begin position="222"/>
        <end position="245"/>
    </location>
</feature>
<feature type="compositionally biased region" description="Basic and acidic residues" evidence="2">
    <location>
        <begin position="155"/>
        <end position="172"/>
    </location>
</feature>